<gene>
    <name evidence="1" type="ORF">HNQ58_000354</name>
</gene>
<dbReference type="GO" id="GO:0016874">
    <property type="term" value="F:ligase activity"/>
    <property type="evidence" value="ECO:0007669"/>
    <property type="project" value="UniProtKB-KW"/>
</dbReference>
<comment type="caution">
    <text evidence="1">The sequence shown here is derived from an EMBL/GenBank/DDBJ whole genome shotgun (WGS) entry which is preliminary data.</text>
</comment>
<dbReference type="InterPro" id="IPR053191">
    <property type="entry name" value="DcsG_Biosynth_Enzyme"/>
</dbReference>
<accession>A0A7W7XYB1</accession>
<dbReference type="EC" id="6.3.3.5" evidence="1"/>
<protein>
    <submittedName>
        <fullName evidence="1">O-ureido-D-serine cyclo-ligase</fullName>
        <ecNumber evidence="1">6.3.3.5</ecNumber>
    </submittedName>
</protein>
<dbReference type="PANTHER" id="PTHR39217">
    <property type="match status" value="1"/>
</dbReference>
<dbReference type="EMBL" id="JACHHX010000002">
    <property type="protein sequence ID" value="MBB5014480.1"/>
    <property type="molecule type" value="Genomic_DNA"/>
</dbReference>
<name>A0A7W7XYB1_9GAMM</name>
<dbReference type="SUPFAM" id="SSF56059">
    <property type="entry name" value="Glutathione synthetase ATP-binding domain-like"/>
    <property type="match status" value="1"/>
</dbReference>
<keyword evidence="1" id="KW-0436">Ligase</keyword>
<reference evidence="1 2" key="1">
    <citation type="submission" date="2020-08" db="EMBL/GenBank/DDBJ databases">
        <title>Genomic Encyclopedia of Type Strains, Phase IV (KMG-IV): sequencing the most valuable type-strain genomes for metagenomic binning, comparative biology and taxonomic classification.</title>
        <authorList>
            <person name="Goeker M."/>
        </authorList>
    </citation>
    <scope>NUCLEOTIDE SEQUENCE [LARGE SCALE GENOMIC DNA]</scope>
    <source>
        <strain evidence="1 2">DSM 25897</strain>
    </source>
</reference>
<keyword evidence="2" id="KW-1185">Reference proteome</keyword>
<evidence type="ECO:0000313" key="1">
    <source>
        <dbReference type="EMBL" id="MBB5014480.1"/>
    </source>
</evidence>
<dbReference type="PANTHER" id="PTHR39217:SF1">
    <property type="entry name" value="GLUTATHIONE SYNTHETASE"/>
    <property type="match status" value="1"/>
</dbReference>
<dbReference type="RefSeq" id="WP_183947063.1">
    <property type="nucleotide sequence ID" value="NZ_JACHHX010000002.1"/>
</dbReference>
<organism evidence="1 2">
    <name type="scientific">Rehaibacterium terrae</name>
    <dbReference type="NCBI Taxonomy" id="1341696"/>
    <lineage>
        <taxon>Bacteria</taxon>
        <taxon>Pseudomonadati</taxon>
        <taxon>Pseudomonadota</taxon>
        <taxon>Gammaproteobacteria</taxon>
        <taxon>Lysobacterales</taxon>
        <taxon>Lysobacteraceae</taxon>
        <taxon>Rehaibacterium</taxon>
    </lineage>
</organism>
<sequence length="293" mass="32021">MPRIALVTAIAAHGTDDDIPPLAEALARLGVASETLAWDDPTVSWARFDAAVLRSPWDYTRRLPEFLAWCERVAVTTQLLNPLHVVRWNTDKHYLAELACAGVAVVESVFLEPGDDPAGFPDWDEYVIKPTVSAGSRDTQRYVRAERPAAVEHARALLAAGRSVLAQPYLHEVDEHGETALLYFDGIFSHAIRKAALLTRGEAPTSHLFAPERIAAREPDPAERAAADRIVALLPRLLGLGAPLPYARVDLLPSADGPRLLELELTEPSLFFTHAPGAADRFAQALRARLGAR</sequence>
<proteinExistence type="predicted"/>
<dbReference type="AlphaFoldDB" id="A0A7W7XYB1"/>
<evidence type="ECO:0000313" key="2">
    <source>
        <dbReference type="Proteomes" id="UP000519004"/>
    </source>
</evidence>
<dbReference type="Proteomes" id="UP000519004">
    <property type="component" value="Unassembled WGS sequence"/>
</dbReference>